<evidence type="ECO:0000259" key="7">
    <source>
        <dbReference type="PROSITE" id="PS50156"/>
    </source>
</evidence>
<feature type="domain" description="SSD" evidence="7">
    <location>
        <begin position="256"/>
        <end position="378"/>
    </location>
</feature>
<feature type="transmembrane region" description="Helical" evidence="6">
    <location>
        <begin position="612"/>
        <end position="631"/>
    </location>
</feature>
<feature type="transmembrane region" description="Helical" evidence="6">
    <location>
        <begin position="317"/>
        <end position="343"/>
    </location>
</feature>
<feature type="transmembrane region" description="Helical" evidence="6">
    <location>
        <begin position="411"/>
        <end position="431"/>
    </location>
</feature>
<evidence type="ECO:0000256" key="2">
    <source>
        <dbReference type="ARBA" id="ARBA00022475"/>
    </source>
</evidence>
<feature type="transmembrane region" description="Helical" evidence="6">
    <location>
        <begin position="711"/>
        <end position="730"/>
    </location>
</feature>
<dbReference type="InterPro" id="IPR004869">
    <property type="entry name" value="MMPL_dom"/>
</dbReference>
<proteinExistence type="predicted"/>
<dbReference type="Proteomes" id="UP000095552">
    <property type="component" value="Unassembled WGS sequence"/>
</dbReference>
<feature type="transmembrane region" description="Helical" evidence="6">
    <location>
        <begin position="253"/>
        <end position="273"/>
    </location>
</feature>
<dbReference type="Gene3D" id="1.20.1640.10">
    <property type="entry name" value="Multidrug efflux transporter AcrB transmembrane domain"/>
    <property type="match status" value="2"/>
</dbReference>
<keyword evidence="5 6" id="KW-0472">Membrane</keyword>
<dbReference type="InterPro" id="IPR000731">
    <property type="entry name" value="SSD"/>
</dbReference>
<keyword evidence="2" id="KW-1003">Cell membrane</keyword>
<feature type="transmembrane region" description="Helical" evidence="6">
    <location>
        <begin position="638"/>
        <end position="658"/>
    </location>
</feature>
<dbReference type="AlphaFoldDB" id="A0A1E5T1M3"/>
<reference evidence="8 9" key="1">
    <citation type="submission" date="2016-08" db="EMBL/GenBank/DDBJ databases">
        <title>Draft genome of Fabibacter sp. strain SK-8.</title>
        <authorList>
            <person name="Wong S.-K."/>
            <person name="Hamasaki K."/>
            <person name="Yoshizawa S."/>
        </authorList>
    </citation>
    <scope>NUCLEOTIDE SEQUENCE [LARGE SCALE GENOMIC DNA]</scope>
    <source>
        <strain evidence="8 9">SK-8</strain>
    </source>
</reference>
<feature type="transmembrane region" description="Helical" evidence="6">
    <location>
        <begin position="664"/>
        <end position="690"/>
    </location>
</feature>
<dbReference type="OrthoDB" id="9805018at2"/>
<dbReference type="GO" id="GO:0005886">
    <property type="term" value="C:plasma membrane"/>
    <property type="evidence" value="ECO:0007669"/>
    <property type="project" value="UniProtKB-SubCell"/>
</dbReference>
<evidence type="ECO:0000313" key="8">
    <source>
        <dbReference type="EMBL" id="OEK05261.1"/>
    </source>
</evidence>
<keyword evidence="3 6" id="KW-0812">Transmembrane</keyword>
<evidence type="ECO:0000256" key="5">
    <source>
        <dbReference type="ARBA" id="ARBA00023136"/>
    </source>
</evidence>
<dbReference type="EMBL" id="MDGQ01000005">
    <property type="protein sequence ID" value="OEK05261.1"/>
    <property type="molecule type" value="Genomic_DNA"/>
</dbReference>
<dbReference type="Pfam" id="PF03176">
    <property type="entry name" value="MMPL"/>
    <property type="match status" value="2"/>
</dbReference>
<dbReference type="PANTHER" id="PTHR33406:SF12">
    <property type="entry name" value="BLR2997 PROTEIN"/>
    <property type="match status" value="1"/>
</dbReference>
<feature type="transmembrane region" description="Helical" evidence="6">
    <location>
        <begin position="227"/>
        <end position="246"/>
    </location>
</feature>
<feature type="transmembrane region" description="Helical" evidence="6">
    <location>
        <begin position="355"/>
        <end position="379"/>
    </location>
</feature>
<evidence type="ECO:0000313" key="9">
    <source>
        <dbReference type="Proteomes" id="UP000095552"/>
    </source>
</evidence>
<evidence type="ECO:0000256" key="3">
    <source>
        <dbReference type="ARBA" id="ARBA00022692"/>
    </source>
</evidence>
<evidence type="ECO:0000256" key="6">
    <source>
        <dbReference type="SAM" id="Phobius"/>
    </source>
</evidence>
<dbReference type="PROSITE" id="PS50156">
    <property type="entry name" value="SSD"/>
    <property type="match status" value="1"/>
</dbReference>
<feature type="transmembrane region" description="Helical" evidence="6">
    <location>
        <begin position="736"/>
        <end position="762"/>
    </location>
</feature>
<comment type="caution">
    <text evidence="8">The sequence shown here is derived from an EMBL/GenBank/DDBJ whole genome shotgun (WGS) entry which is preliminary data.</text>
</comment>
<feature type="transmembrane region" description="Helical" evidence="6">
    <location>
        <begin position="39"/>
        <end position="58"/>
    </location>
</feature>
<dbReference type="RefSeq" id="WP_069836765.1">
    <property type="nucleotide sequence ID" value="NZ_MDGQ01000005.1"/>
</dbReference>
<comment type="subcellular location">
    <subcellularLocation>
        <location evidence="1">Cell membrane</location>
        <topology evidence="1">Multi-pass membrane protein</topology>
    </subcellularLocation>
</comment>
<sequence length="768" mass="86590">MNKLNQNVSKGKASSEVFKVPSWVQNFATLSGRKARARLIILFLITVFLGLQIPKLQFNYDFNSFFPEGDEDLAYYEKLNEAFGEFNDFLFVVIKSDNPTAKSFLNQVKESIDSLQEFDRVKSVQSLFDLNRIQITPFGINKVSLLSDDLELPDGFDFDRLKGKFLGNDNKSILLIVRHIGFASKSDGDEFYQDLDRYIESVFDTDYLISGKAQMQYDFTRKFEKELASLLILALGFAVVVLGLIFKSLKGIIIPLVTLVISIVWTMGFLSLTGKSIDVMVVIIPAILLIVALSDVIHLVHKYDEFKRVGKNTKDSLYAVTVFIGKANCLTSITTCIGFLSLYVIPIQPIQDFGFFTAVGVFFAFVITFLLIPALLFYFPSPIEKQVSVNSLWQKWINSFFLFVLKCRKPILLFTVILSVILISGISMVRLNTSILVGFQKGEPELEQVAYFDSNFDGYKPFEIGISINEDRDLLDVEVLSEIEKLEHYLENDLSITHIESPLTLIKEINSGFYGGSKNYLKLPEAKNLRRLSRFYNSPRLSDSRRLFEIEGENVVRLIGRSKDIGSHETRKLNSALEDFLNSEIDSELINVRLTGTSYLIDKTDNYVVNSLIKGLAVATITVSILLLIFFREWRLVLISLVPNILPVLILFGLMGFFQIDLNISTAVIFTVAFGIAVDDSIHLIVRFYLEKDRSKSPIWAMKRTLSGTGKSIIVTSLVILAGFSLFISSGLSSPFYLGLFIAITAMVALILDLTVLPLLMLKISKKD</sequence>
<gene>
    <name evidence="8" type="ORF">BFP71_17835</name>
</gene>
<name>A0A1E5T1M3_9BACT</name>
<evidence type="ECO:0000256" key="4">
    <source>
        <dbReference type="ARBA" id="ARBA00022989"/>
    </source>
</evidence>
<accession>A0A1E5T1M3</accession>
<evidence type="ECO:0000256" key="1">
    <source>
        <dbReference type="ARBA" id="ARBA00004651"/>
    </source>
</evidence>
<dbReference type="SUPFAM" id="SSF82866">
    <property type="entry name" value="Multidrug efflux transporter AcrB transmembrane domain"/>
    <property type="match status" value="2"/>
</dbReference>
<organism evidence="8 9">
    <name type="scientific">Roseivirga misakiensis</name>
    <dbReference type="NCBI Taxonomy" id="1563681"/>
    <lineage>
        <taxon>Bacteria</taxon>
        <taxon>Pseudomonadati</taxon>
        <taxon>Bacteroidota</taxon>
        <taxon>Cytophagia</taxon>
        <taxon>Cytophagales</taxon>
        <taxon>Roseivirgaceae</taxon>
        <taxon>Roseivirga</taxon>
    </lineage>
</organism>
<keyword evidence="4 6" id="KW-1133">Transmembrane helix</keyword>
<feature type="transmembrane region" description="Helical" evidence="6">
    <location>
        <begin position="279"/>
        <end position="297"/>
    </location>
</feature>
<dbReference type="PANTHER" id="PTHR33406">
    <property type="entry name" value="MEMBRANE PROTEIN MJ1562-RELATED"/>
    <property type="match status" value="1"/>
</dbReference>
<keyword evidence="9" id="KW-1185">Reference proteome</keyword>
<dbReference type="InterPro" id="IPR050545">
    <property type="entry name" value="Mycobact_MmpL"/>
</dbReference>
<protein>
    <recommendedName>
        <fullName evidence="7">SSD domain-containing protein</fullName>
    </recommendedName>
</protein>